<name>A0AA40GBU6_9HYME</name>
<dbReference type="SUPFAM" id="SSF53649">
    <property type="entry name" value="Alkaline phosphatase-like"/>
    <property type="match status" value="1"/>
</dbReference>
<reference evidence="1" key="1">
    <citation type="submission" date="2021-10" db="EMBL/GenBank/DDBJ databases">
        <title>Melipona bicolor Genome sequencing and assembly.</title>
        <authorList>
            <person name="Araujo N.S."/>
            <person name="Arias M.C."/>
        </authorList>
    </citation>
    <scope>NUCLEOTIDE SEQUENCE</scope>
    <source>
        <strain evidence="1">USP_2M_L1-L4_2017</strain>
        <tissue evidence="1">Whole body</tissue>
    </source>
</reference>
<dbReference type="GO" id="GO:0016787">
    <property type="term" value="F:hydrolase activity"/>
    <property type="evidence" value="ECO:0007669"/>
    <property type="project" value="UniProtKB-ARBA"/>
</dbReference>
<dbReference type="Gene3D" id="3.40.720.10">
    <property type="entry name" value="Alkaline Phosphatase, subunit A"/>
    <property type="match status" value="2"/>
</dbReference>
<dbReference type="Pfam" id="PF01663">
    <property type="entry name" value="Phosphodiest"/>
    <property type="match status" value="1"/>
</dbReference>
<dbReference type="PANTHER" id="PTHR10151">
    <property type="entry name" value="ECTONUCLEOTIDE PYROPHOSPHATASE/PHOSPHODIESTERASE"/>
    <property type="match status" value="1"/>
</dbReference>
<accession>A0AA40GBU6</accession>
<dbReference type="PANTHER" id="PTHR10151:SF120">
    <property type="entry name" value="BIS(5'-ADENOSYL)-TRIPHOSPHATASE"/>
    <property type="match status" value="1"/>
</dbReference>
<dbReference type="AlphaFoldDB" id="A0AA40GBU6"/>
<comment type="caution">
    <text evidence="1">The sequence shown here is derived from an EMBL/GenBank/DDBJ whole genome shotgun (WGS) entry which is preliminary data.</text>
</comment>
<dbReference type="Proteomes" id="UP001177670">
    <property type="component" value="Unassembled WGS sequence"/>
</dbReference>
<keyword evidence="2" id="KW-1185">Reference proteome</keyword>
<evidence type="ECO:0000313" key="2">
    <source>
        <dbReference type="Proteomes" id="UP001177670"/>
    </source>
</evidence>
<dbReference type="InterPro" id="IPR017850">
    <property type="entry name" value="Alkaline_phosphatase_core_sf"/>
</dbReference>
<dbReference type="EMBL" id="JAHYIQ010000002">
    <property type="protein sequence ID" value="KAK1134726.1"/>
    <property type="molecule type" value="Genomic_DNA"/>
</dbReference>
<protein>
    <submittedName>
        <fullName evidence="1">Uncharacterized protein</fullName>
    </submittedName>
</protein>
<dbReference type="InterPro" id="IPR002591">
    <property type="entry name" value="Phosphodiest/P_Trfase"/>
</dbReference>
<organism evidence="1 2">
    <name type="scientific">Melipona bicolor</name>
    <dbReference type="NCBI Taxonomy" id="60889"/>
    <lineage>
        <taxon>Eukaryota</taxon>
        <taxon>Metazoa</taxon>
        <taxon>Ecdysozoa</taxon>
        <taxon>Arthropoda</taxon>
        <taxon>Hexapoda</taxon>
        <taxon>Insecta</taxon>
        <taxon>Pterygota</taxon>
        <taxon>Neoptera</taxon>
        <taxon>Endopterygota</taxon>
        <taxon>Hymenoptera</taxon>
        <taxon>Apocrita</taxon>
        <taxon>Aculeata</taxon>
        <taxon>Apoidea</taxon>
        <taxon>Anthophila</taxon>
        <taxon>Apidae</taxon>
        <taxon>Melipona</taxon>
    </lineage>
</organism>
<proteinExistence type="predicted"/>
<gene>
    <name evidence="1" type="ORF">K0M31_007506</name>
</gene>
<evidence type="ECO:0000313" key="1">
    <source>
        <dbReference type="EMBL" id="KAK1134726.1"/>
    </source>
</evidence>
<sequence length="151" mass="17351">MMWPGGIFEYEGVTPTFAQNFNESIPWEERIDTLISWFIHPIHPINFGILYIEEPDYHGHMIGIKGPEFDDILGKLDNILMNADSEFAAFNGYDNEAIEMHPFFFANGPAFMPKCKLEPFNILDYFRCFCKILDLHCPVGNGTISHLTKCP</sequence>